<proteinExistence type="predicted"/>
<evidence type="ECO:0000313" key="3">
    <source>
        <dbReference type="EMBL" id="EFP13165.1"/>
    </source>
</evidence>
<protein>
    <submittedName>
        <fullName evidence="3">Uncharacterized protein</fullName>
    </submittedName>
</protein>
<keyword evidence="1" id="KW-0175">Coiled coil</keyword>
<dbReference type="EMBL" id="DS269365">
    <property type="protein sequence ID" value="EFP13165.1"/>
    <property type="molecule type" value="Genomic_DNA"/>
</dbReference>
<feature type="coiled-coil region" evidence="1">
    <location>
        <begin position="62"/>
        <end position="89"/>
    </location>
</feature>
<dbReference type="HOGENOM" id="CLU_757026_0_0_1"/>
<gene>
    <name evidence="3" type="ORF">CRE_23225</name>
</gene>
<evidence type="ECO:0000256" key="1">
    <source>
        <dbReference type="SAM" id="Coils"/>
    </source>
</evidence>
<sequence length="378" mass="44928">MSQDPQSRKSSVSSLDEDDYEKIFNSDDQDAPGNQNPDFKTPTKQGNRNEYVRNQCFKLKLNIRRSSKIQELEALVRQLQQKVSTQENEFFDISVENTLLGDQMKEKERESENVIYTLRNQISTQDTKILDLQQECEGYKEEWSRQYLKIMQLEDEKARNEKSHQFFVRDLNRKDLKVVYYQRNQFDALETENRKLNEKIGNLEGDLMMERMQMARICQQMIKEESESYESSNGNGNLETFKKQYNVADLQLKLTDKDASIKLLQRKIENLEMELANETRKVLRPSVVIQHNKILQEKLDRLKQKFQKKKQYVERILNNLKFSVQEKIERLEVVIEEAEEEEATVTRGTVVKSLEETIKEKEEYLEMLEGKKRMKFNS</sequence>
<feature type="compositionally biased region" description="Polar residues" evidence="2">
    <location>
        <begin position="1"/>
        <end position="14"/>
    </location>
</feature>
<feature type="compositionally biased region" description="Polar residues" evidence="2">
    <location>
        <begin position="32"/>
        <end position="47"/>
    </location>
</feature>
<dbReference type="AlphaFoldDB" id="E3NPF8"/>
<feature type="coiled-coil region" evidence="1">
    <location>
        <begin position="254"/>
        <end position="374"/>
    </location>
</feature>
<accession>E3NPF8</accession>
<evidence type="ECO:0000313" key="4">
    <source>
        <dbReference type="Proteomes" id="UP000008281"/>
    </source>
</evidence>
<name>E3NPF8_CAERE</name>
<reference evidence="3" key="1">
    <citation type="submission" date="2007-07" db="EMBL/GenBank/DDBJ databases">
        <title>PCAP assembly of the Caenorhabditis remanei genome.</title>
        <authorList>
            <consortium name="The Caenorhabditis remanei Sequencing Consortium"/>
            <person name="Wilson R.K."/>
        </authorList>
    </citation>
    <scope>NUCLEOTIDE SEQUENCE [LARGE SCALE GENOMIC DNA]</scope>
    <source>
        <strain evidence="3">PB4641</strain>
    </source>
</reference>
<dbReference type="InParanoid" id="E3NPF8"/>
<evidence type="ECO:0000256" key="2">
    <source>
        <dbReference type="SAM" id="MobiDB-lite"/>
    </source>
</evidence>
<feature type="region of interest" description="Disordered" evidence="2">
    <location>
        <begin position="1"/>
        <end position="47"/>
    </location>
</feature>
<organism evidence="4">
    <name type="scientific">Caenorhabditis remanei</name>
    <name type="common">Caenorhabditis vulgaris</name>
    <dbReference type="NCBI Taxonomy" id="31234"/>
    <lineage>
        <taxon>Eukaryota</taxon>
        <taxon>Metazoa</taxon>
        <taxon>Ecdysozoa</taxon>
        <taxon>Nematoda</taxon>
        <taxon>Chromadorea</taxon>
        <taxon>Rhabditida</taxon>
        <taxon>Rhabditina</taxon>
        <taxon>Rhabditomorpha</taxon>
        <taxon>Rhabditoidea</taxon>
        <taxon>Rhabditidae</taxon>
        <taxon>Peloderinae</taxon>
        <taxon>Caenorhabditis</taxon>
    </lineage>
</organism>
<dbReference type="Proteomes" id="UP000008281">
    <property type="component" value="Unassembled WGS sequence"/>
</dbReference>
<keyword evidence="4" id="KW-1185">Reference proteome</keyword>